<evidence type="ECO:0000313" key="3">
    <source>
        <dbReference type="Proteomes" id="UP001188597"/>
    </source>
</evidence>
<keyword evidence="3" id="KW-1185">Reference proteome</keyword>
<keyword evidence="1" id="KW-1133">Transmembrane helix</keyword>
<dbReference type="InterPro" id="IPR019634">
    <property type="entry name" value="Uncharacterised_Ycf49"/>
</dbReference>
<feature type="transmembrane region" description="Helical" evidence="1">
    <location>
        <begin position="190"/>
        <end position="214"/>
    </location>
</feature>
<dbReference type="Proteomes" id="UP001188597">
    <property type="component" value="Unassembled WGS sequence"/>
</dbReference>
<keyword evidence="1" id="KW-0472">Membrane</keyword>
<reference evidence="2" key="1">
    <citation type="submission" date="2022-12" db="EMBL/GenBank/DDBJ databases">
        <title>Draft genome assemblies for two species of Escallonia (Escalloniales).</title>
        <authorList>
            <person name="Chanderbali A."/>
            <person name="Dervinis C."/>
            <person name="Anghel I."/>
            <person name="Soltis D."/>
            <person name="Soltis P."/>
            <person name="Zapata F."/>
        </authorList>
    </citation>
    <scope>NUCLEOTIDE SEQUENCE</scope>
    <source>
        <strain evidence="2">UCBG64.0493</strain>
        <tissue evidence="2">Leaf</tissue>
    </source>
</reference>
<dbReference type="Pfam" id="PF10693">
    <property type="entry name" value="DUF2499"/>
    <property type="match status" value="1"/>
</dbReference>
<dbReference type="AlphaFoldDB" id="A0AA88VQ20"/>
<gene>
    <name evidence="2" type="ORF">RJ639_010427</name>
</gene>
<accession>A0AA88VQ20</accession>
<dbReference type="PANTHER" id="PTHR33833:SF3">
    <property type="entry name" value="YCF49-LIKE PROTEIN"/>
    <property type="match status" value="1"/>
</dbReference>
<dbReference type="PANTHER" id="PTHR33833">
    <property type="entry name" value="NUCLEOLAR-LIKE PROTEIN-RELATED"/>
    <property type="match status" value="1"/>
</dbReference>
<comment type="caution">
    <text evidence="2">The sequence shown here is derived from an EMBL/GenBank/DDBJ whole genome shotgun (WGS) entry which is preliminary data.</text>
</comment>
<organism evidence="2 3">
    <name type="scientific">Escallonia herrerae</name>
    <dbReference type="NCBI Taxonomy" id="1293975"/>
    <lineage>
        <taxon>Eukaryota</taxon>
        <taxon>Viridiplantae</taxon>
        <taxon>Streptophyta</taxon>
        <taxon>Embryophyta</taxon>
        <taxon>Tracheophyta</taxon>
        <taxon>Spermatophyta</taxon>
        <taxon>Magnoliopsida</taxon>
        <taxon>eudicotyledons</taxon>
        <taxon>Gunneridae</taxon>
        <taxon>Pentapetalae</taxon>
        <taxon>asterids</taxon>
        <taxon>campanulids</taxon>
        <taxon>Escalloniales</taxon>
        <taxon>Escalloniaceae</taxon>
        <taxon>Escallonia</taxon>
    </lineage>
</organism>
<protein>
    <submittedName>
        <fullName evidence="2">Uncharacterized protein</fullName>
    </submittedName>
</protein>
<evidence type="ECO:0000256" key="1">
    <source>
        <dbReference type="SAM" id="Phobius"/>
    </source>
</evidence>
<keyword evidence="1" id="KW-0812">Transmembrane</keyword>
<sequence>MAAPILLSPPNTFHPHKLKKQTFLSSPTKPPKSRIIAPINRTQTLKNPIICAIFKNHKVIATILGAGLAVSAIVSPASAAELPLLGSSLQLSEPSNALSLPTWAIHVSSVVEWSPCLVELFVPALGTSFITLNPLRVLIPSRDMPQLPKLFYFTYKGRSFVPCMTTLCIYDLGDYVMMLASPIYVTRLLVLVALQGALTVIGNTTMCVAAFRIYKSLQGRSENL</sequence>
<proteinExistence type="predicted"/>
<name>A0AA88VQ20_9ASTE</name>
<dbReference type="EMBL" id="JAVXUP010001331">
    <property type="protein sequence ID" value="KAK3012972.1"/>
    <property type="molecule type" value="Genomic_DNA"/>
</dbReference>
<evidence type="ECO:0000313" key="2">
    <source>
        <dbReference type="EMBL" id="KAK3012972.1"/>
    </source>
</evidence>